<comment type="cofactor">
    <cofactor evidence="1">
        <name>FAD</name>
        <dbReference type="ChEBI" id="CHEBI:57692"/>
    </cofactor>
</comment>
<evidence type="ECO:0000256" key="3">
    <source>
        <dbReference type="ARBA" id="ARBA00022827"/>
    </source>
</evidence>
<name>A0A381ZNN9_9ZZZZ</name>
<dbReference type="Pfam" id="PF02913">
    <property type="entry name" value="FAD-oxidase_C"/>
    <property type="match status" value="1"/>
</dbReference>
<dbReference type="Gene3D" id="1.10.45.10">
    <property type="entry name" value="Vanillyl-alcohol Oxidase, Chain A, domain 4"/>
    <property type="match status" value="1"/>
</dbReference>
<feature type="non-terminal residue" evidence="6">
    <location>
        <position position="1"/>
    </location>
</feature>
<feature type="domain" description="FAD-binding oxidoreductase/transferase type 4 C-terminal" evidence="5">
    <location>
        <begin position="43"/>
        <end position="206"/>
    </location>
</feature>
<proteinExistence type="predicted"/>
<dbReference type="SUPFAM" id="SSF55103">
    <property type="entry name" value="FAD-linked oxidases, C-terminal domain"/>
    <property type="match status" value="1"/>
</dbReference>
<keyword evidence="3" id="KW-0274">FAD</keyword>
<dbReference type="EMBL" id="UINC01022069">
    <property type="protein sequence ID" value="SVA90938.1"/>
    <property type="molecule type" value="Genomic_DNA"/>
</dbReference>
<dbReference type="PANTHER" id="PTHR11748:SF111">
    <property type="entry name" value="D-LACTATE DEHYDROGENASE, MITOCHONDRIAL-RELATED"/>
    <property type="match status" value="1"/>
</dbReference>
<evidence type="ECO:0000256" key="4">
    <source>
        <dbReference type="ARBA" id="ARBA00023002"/>
    </source>
</evidence>
<dbReference type="Gene3D" id="3.30.70.2740">
    <property type="match status" value="1"/>
</dbReference>
<dbReference type="InterPro" id="IPR016164">
    <property type="entry name" value="FAD-linked_Oxase-like_C"/>
</dbReference>
<evidence type="ECO:0000313" key="6">
    <source>
        <dbReference type="EMBL" id="SVA90938.1"/>
    </source>
</evidence>
<evidence type="ECO:0000256" key="1">
    <source>
        <dbReference type="ARBA" id="ARBA00001974"/>
    </source>
</evidence>
<gene>
    <name evidence="6" type="ORF">METZ01_LOCUS143792</name>
</gene>
<dbReference type="GO" id="GO:0008720">
    <property type="term" value="F:D-lactate dehydrogenase (NAD+) activity"/>
    <property type="evidence" value="ECO:0007669"/>
    <property type="project" value="TreeGrafter"/>
</dbReference>
<evidence type="ECO:0000259" key="5">
    <source>
        <dbReference type="Pfam" id="PF02913"/>
    </source>
</evidence>
<dbReference type="AlphaFoldDB" id="A0A381ZNN9"/>
<dbReference type="GO" id="GO:1903457">
    <property type="term" value="P:lactate catabolic process"/>
    <property type="evidence" value="ECO:0007669"/>
    <property type="project" value="TreeGrafter"/>
</dbReference>
<reference evidence="6" key="1">
    <citation type="submission" date="2018-05" db="EMBL/GenBank/DDBJ databases">
        <authorList>
            <person name="Lanie J.A."/>
            <person name="Ng W.-L."/>
            <person name="Kazmierczak K.M."/>
            <person name="Andrzejewski T.M."/>
            <person name="Davidsen T.M."/>
            <person name="Wayne K.J."/>
            <person name="Tettelin H."/>
            <person name="Glass J.I."/>
            <person name="Rusch D."/>
            <person name="Podicherti R."/>
            <person name="Tsui H.-C.T."/>
            <person name="Winkler M.E."/>
        </authorList>
    </citation>
    <scope>NUCLEOTIDE SEQUENCE</scope>
</reference>
<dbReference type="PANTHER" id="PTHR11748">
    <property type="entry name" value="D-LACTATE DEHYDROGENASE"/>
    <property type="match status" value="1"/>
</dbReference>
<accession>A0A381ZNN9</accession>
<keyword evidence="2" id="KW-0285">Flavoprotein</keyword>
<dbReference type="GO" id="GO:0004458">
    <property type="term" value="F:D-lactate dehydrogenase (cytochrome) activity"/>
    <property type="evidence" value="ECO:0007669"/>
    <property type="project" value="TreeGrafter"/>
</dbReference>
<dbReference type="InterPro" id="IPR016171">
    <property type="entry name" value="Vanillyl_alc_oxidase_C-sub2"/>
</dbReference>
<keyword evidence="4" id="KW-0560">Oxidoreductase</keyword>
<sequence length="211" mass="24788">YNSQNYMNHKEFLFSNENDVGIYLQIPIFNKSMDSKIEEWIQIFQSFNSNIDLDNIIVLNDPNNWKKFFEARHSIPDNALTKTQRLGGVSIITDTIVPKHNFRIYLEKVHERLNKSKIEYLLFGHLGDCHLHFHLIPNNKQEKESLEIYDYLIDLSSKLDGVYSAEHGTGKRKRNDFKKCYGVEAVEMVKKLKNTIDPNNYLNRGNLISYN</sequence>
<dbReference type="GO" id="GO:0050660">
    <property type="term" value="F:flavin adenine dinucleotide binding"/>
    <property type="evidence" value="ECO:0007669"/>
    <property type="project" value="InterPro"/>
</dbReference>
<dbReference type="InterPro" id="IPR004113">
    <property type="entry name" value="FAD-bd_oxidored_4_C"/>
</dbReference>
<protein>
    <recommendedName>
        <fullName evidence="5">FAD-binding oxidoreductase/transferase type 4 C-terminal domain-containing protein</fullName>
    </recommendedName>
</protein>
<organism evidence="6">
    <name type="scientific">marine metagenome</name>
    <dbReference type="NCBI Taxonomy" id="408172"/>
    <lineage>
        <taxon>unclassified sequences</taxon>
        <taxon>metagenomes</taxon>
        <taxon>ecological metagenomes</taxon>
    </lineage>
</organism>
<evidence type="ECO:0000256" key="2">
    <source>
        <dbReference type="ARBA" id="ARBA00022630"/>
    </source>
</evidence>